<evidence type="ECO:0000259" key="7">
    <source>
        <dbReference type="PROSITE" id="PS50850"/>
    </source>
</evidence>
<feature type="region of interest" description="Disordered" evidence="5">
    <location>
        <begin position="1"/>
        <end position="47"/>
    </location>
</feature>
<dbReference type="GO" id="GO:0022857">
    <property type="term" value="F:transmembrane transporter activity"/>
    <property type="evidence" value="ECO:0007669"/>
    <property type="project" value="InterPro"/>
</dbReference>
<evidence type="ECO:0000256" key="3">
    <source>
        <dbReference type="ARBA" id="ARBA00022989"/>
    </source>
</evidence>
<evidence type="ECO:0000256" key="4">
    <source>
        <dbReference type="ARBA" id="ARBA00023136"/>
    </source>
</evidence>
<feature type="transmembrane region" description="Helical" evidence="6">
    <location>
        <begin position="415"/>
        <end position="432"/>
    </location>
</feature>
<evidence type="ECO:0000256" key="5">
    <source>
        <dbReference type="SAM" id="MobiDB-lite"/>
    </source>
</evidence>
<feature type="transmembrane region" description="Helical" evidence="6">
    <location>
        <begin position="288"/>
        <end position="308"/>
    </location>
</feature>
<dbReference type="Pfam" id="PF00083">
    <property type="entry name" value="Sugar_tr"/>
    <property type="match status" value="1"/>
</dbReference>
<dbReference type="CDD" id="cd17317">
    <property type="entry name" value="MFS_SLC22"/>
    <property type="match status" value="1"/>
</dbReference>
<dbReference type="PROSITE" id="PS50850">
    <property type="entry name" value="MFS"/>
    <property type="match status" value="1"/>
</dbReference>
<feature type="transmembrane region" description="Helical" evidence="6">
    <location>
        <begin position="444"/>
        <end position="465"/>
    </location>
</feature>
<dbReference type="InterPro" id="IPR005829">
    <property type="entry name" value="Sugar_transporter_CS"/>
</dbReference>
<keyword evidence="4 6" id="KW-0472">Membrane</keyword>
<evidence type="ECO:0000256" key="1">
    <source>
        <dbReference type="ARBA" id="ARBA00004141"/>
    </source>
</evidence>
<evidence type="ECO:0000313" key="9">
    <source>
        <dbReference type="Proteomes" id="UP001487740"/>
    </source>
</evidence>
<name>A0AAW0TJ42_SCYPA</name>
<feature type="transmembrane region" description="Helical" evidence="6">
    <location>
        <begin position="314"/>
        <end position="333"/>
    </location>
</feature>
<organism evidence="8 9">
    <name type="scientific">Scylla paramamosain</name>
    <name type="common">Mud crab</name>
    <dbReference type="NCBI Taxonomy" id="85552"/>
    <lineage>
        <taxon>Eukaryota</taxon>
        <taxon>Metazoa</taxon>
        <taxon>Ecdysozoa</taxon>
        <taxon>Arthropoda</taxon>
        <taxon>Crustacea</taxon>
        <taxon>Multicrustacea</taxon>
        <taxon>Malacostraca</taxon>
        <taxon>Eumalacostraca</taxon>
        <taxon>Eucarida</taxon>
        <taxon>Decapoda</taxon>
        <taxon>Pleocyemata</taxon>
        <taxon>Brachyura</taxon>
        <taxon>Eubrachyura</taxon>
        <taxon>Portunoidea</taxon>
        <taxon>Portunidae</taxon>
        <taxon>Portuninae</taxon>
        <taxon>Scylla</taxon>
    </lineage>
</organism>
<dbReference type="InterPro" id="IPR005828">
    <property type="entry name" value="MFS_sugar_transport-like"/>
</dbReference>
<keyword evidence="2 6" id="KW-0812">Transmembrane</keyword>
<dbReference type="SUPFAM" id="SSF103473">
    <property type="entry name" value="MFS general substrate transporter"/>
    <property type="match status" value="1"/>
</dbReference>
<dbReference type="Proteomes" id="UP001487740">
    <property type="component" value="Unassembled WGS sequence"/>
</dbReference>
<dbReference type="Gene3D" id="1.20.1250.20">
    <property type="entry name" value="MFS general substrate transporter like domains"/>
    <property type="match status" value="1"/>
</dbReference>
<feature type="transmembrane region" description="Helical" evidence="6">
    <location>
        <begin position="197"/>
        <end position="217"/>
    </location>
</feature>
<feature type="domain" description="Major facilitator superfamily (MFS) profile" evidence="7">
    <location>
        <begin position="143"/>
        <end position="586"/>
    </location>
</feature>
<gene>
    <name evidence="8" type="ORF">O3P69_018173</name>
</gene>
<evidence type="ECO:0000256" key="2">
    <source>
        <dbReference type="ARBA" id="ARBA00022692"/>
    </source>
</evidence>
<feature type="transmembrane region" description="Helical" evidence="6">
    <location>
        <begin position="472"/>
        <end position="491"/>
    </location>
</feature>
<dbReference type="GO" id="GO:0016020">
    <property type="term" value="C:membrane"/>
    <property type="evidence" value="ECO:0007669"/>
    <property type="project" value="UniProtKB-SubCell"/>
</dbReference>
<comment type="caution">
    <text evidence="8">The sequence shown here is derived from an EMBL/GenBank/DDBJ whole genome shotgun (WGS) entry which is preliminary data.</text>
</comment>
<dbReference type="PROSITE" id="PS00216">
    <property type="entry name" value="SUGAR_TRANSPORT_1"/>
    <property type="match status" value="1"/>
</dbReference>
<dbReference type="PANTHER" id="PTHR24064">
    <property type="entry name" value="SOLUTE CARRIER FAMILY 22 MEMBER"/>
    <property type="match status" value="1"/>
</dbReference>
<feature type="compositionally biased region" description="Basic and acidic residues" evidence="5">
    <location>
        <begin position="17"/>
        <end position="39"/>
    </location>
</feature>
<proteinExistence type="predicted"/>
<evidence type="ECO:0000313" key="8">
    <source>
        <dbReference type="EMBL" id="KAK8387399.1"/>
    </source>
</evidence>
<accession>A0AAW0TJ42</accession>
<reference evidence="8 9" key="1">
    <citation type="submission" date="2023-03" db="EMBL/GenBank/DDBJ databases">
        <title>High-quality genome of Scylla paramamosain provides insights in environmental adaptation.</title>
        <authorList>
            <person name="Zhang L."/>
        </authorList>
    </citation>
    <scope>NUCLEOTIDE SEQUENCE [LARGE SCALE GENOMIC DNA]</scope>
    <source>
        <strain evidence="8">LZ_2023a</strain>
        <tissue evidence="8">Muscle</tissue>
    </source>
</reference>
<comment type="subcellular location">
    <subcellularLocation>
        <location evidence="1">Membrane</location>
        <topology evidence="1">Multi-pass membrane protein</topology>
    </subcellularLocation>
</comment>
<dbReference type="InterPro" id="IPR036259">
    <property type="entry name" value="MFS_trans_sf"/>
</dbReference>
<feature type="transmembrane region" description="Helical" evidence="6">
    <location>
        <begin position="229"/>
        <end position="250"/>
    </location>
</feature>
<keyword evidence="9" id="KW-1185">Reference proteome</keyword>
<sequence>MTAQSHDPEAATEAGDAEAKETATMMKQEKSRDDRENGDASKMSGRVGNASEGFRHVLQQVGDYGRWQIKVFLVASFCGMFTAFHNLSAAFIAATPEHWCHVAPLDDITDSSSSSYDLRNGSVPWIVEWDGKGGYSSCSYYDRNWTGLVAGGLQEEDLPLLPTAGVPTTDCKDWMYDHSVYETTAVEEWGLVCSNKYRMSLIQSTYMAGVLAGAVVLSELADKFGRRTISLISALGFVVSAISIAFTTHYSLFLTFRFLVAAFGSGLFLPNFVIVMETVGPEGRTTMGMLYQCFFAVGFMLLPGIAYFVNNWRNLQLCISIPSILLLLYYWVLPESPRWLMMQGRFEEAVKILKNIAKTNRSSMPPREELDALRESFEFERKKSEEIEESLLKKFINFFRSIITLLSTRNIRRRCLIIFFAWFVVSMVYYGLTFSGGNINASPYLLVFLSGLVEIPSYFLVCWTLKKFGRRLNLCVLFTICGTACLLILAVPKEMVWLNMTLATVGKFFNSAAFAVSYIYSAELVPTGVRNIAVGTSSMCARIGSAIAPFIVDLLGDLHYAVPSTVFGLLSVAAGLLALLLPETDKMHLPETVEEVEALPR</sequence>
<feature type="transmembrane region" description="Helical" evidence="6">
    <location>
        <begin position="256"/>
        <end position="276"/>
    </location>
</feature>
<protein>
    <recommendedName>
        <fullName evidence="7">Major facilitator superfamily (MFS) profile domain-containing protein</fullName>
    </recommendedName>
</protein>
<dbReference type="AlphaFoldDB" id="A0AAW0TJ42"/>
<dbReference type="InterPro" id="IPR020846">
    <property type="entry name" value="MFS_dom"/>
</dbReference>
<feature type="transmembrane region" description="Helical" evidence="6">
    <location>
        <begin position="558"/>
        <end position="581"/>
    </location>
</feature>
<dbReference type="EMBL" id="JARAKH010000030">
    <property type="protein sequence ID" value="KAK8387399.1"/>
    <property type="molecule type" value="Genomic_DNA"/>
</dbReference>
<evidence type="ECO:0000256" key="6">
    <source>
        <dbReference type="SAM" id="Phobius"/>
    </source>
</evidence>
<keyword evidence="3 6" id="KW-1133">Transmembrane helix</keyword>